<sequence length="215" mass="24165">MRFLRRNSDDTATATATDAPAPEAELAEPLDRNRTAGKGRATPKRREAQARRSGPVPPPPRTQREAFKRMRGNKVSKEERRAAAADRRARMMAGDEKYLPVRDRGPVKAYIRDLVDSRRNLMGLFMPLAILVFVALLTPSLAVQRYATLATTFMLIAMIIEGFVLGRIVTKRVREKFPTEPIKGISIGWYSFIRASQLRKLRIPKPRVGPGDAVK</sequence>
<accession>A0A1B2HBH4</accession>
<dbReference type="OrthoDB" id="5194448at2"/>
<feature type="compositionally biased region" description="Low complexity" evidence="1">
    <location>
        <begin position="10"/>
        <end position="24"/>
    </location>
</feature>
<gene>
    <name evidence="3" type="ORF">BBK82_02325</name>
</gene>
<dbReference type="EMBL" id="CP016793">
    <property type="protein sequence ID" value="ANZ35077.1"/>
    <property type="molecule type" value="Genomic_DNA"/>
</dbReference>
<evidence type="ECO:0000256" key="1">
    <source>
        <dbReference type="SAM" id="MobiDB-lite"/>
    </source>
</evidence>
<name>A0A1B2HBH4_9PSEU</name>
<evidence type="ECO:0008006" key="5">
    <source>
        <dbReference type="Google" id="ProtNLM"/>
    </source>
</evidence>
<dbReference type="Pfam" id="PF11241">
    <property type="entry name" value="DUF3043"/>
    <property type="match status" value="1"/>
</dbReference>
<feature type="transmembrane region" description="Helical" evidence="2">
    <location>
        <begin position="121"/>
        <end position="140"/>
    </location>
</feature>
<keyword evidence="2" id="KW-0812">Transmembrane</keyword>
<proteinExistence type="predicted"/>
<keyword evidence="4" id="KW-1185">Reference proteome</keyword>
<dbReference type="Proteomes" id="UP000093053">
    <property type="component" value="Chromosome"/>
</dbReference>
<dbReference type="RefSeq" id="WP_065913495.1">
    <property type="nucleotide sequence ID" value="NZ_CP016793.1"/>
</dbReference>
<organism evidence="3 4">
    <name type="scientific">Lentzea guizhouensis</name>
    <dbReference type="NCBI Taxonomy" id="1586287"/>
    <lineage>
        <taxon>Bacteria</taxon>
        <taxon>Bacillati</taxon>
        <taxon>Actinomycetota</taxon>
        <taxon>Actinomycetes</taxon>
        <taxon>Pseudonocardiales</taxon>
        <taxon>Pseudonocardiaceae</taxon>
        <taxon>Lentzea</taxon>
    </lineage>
</organism>
<dbReference type="InterPro" id="IPR021403">
    <property type="entry name" value="DUF3043"/>
</dbReference>
<feature type="region of interest" description="Disordered" evidence="1">
    <location>
        <begin position="1"/>
        <end position="87"/>
    </location>
</feature>
<keyword evidence="2" id="KW-1133">Transmembrane helix</keyword>
<reference evidence="3 4" key="1">
    <citation type="submission" date="2016-07" db="EMBL/GenBank/DDBJ databases">
        <title>Complete genome sequence of the Lentzea guizhouensis DHS C013.</title>
        <authorList>
            <person name="Cao C."/>
        </authorList>
    </citation>
    <scope>NUCLEOTIDE SEQUENCE [LARGE SCALE GENOMIC DNA]</scope>
    <source>
        <strain evidence="3 4">DHS C013</strain>
    </source>
</reference>
<dbReference type="KEGG" id="led:BBK82_02325"/>
<evidence type="ECO:0000256" key="2">
    <source>
        <dbReference type="SAM" id="Phobius"/>
    </source>
</evidence>
<protein>
    <recommendedName>
        <fullName evidence="5">DUF3043 domain-containing protein</fullName>
    </recommendedName>
</protein>
<evidence type="ECO:0000313" key="3">
    <source>
        <dbReference type="EMBL" id="ANZ35077.1"/>
    </source>
</evidence>
<dbReference type="STRING" id="1586287.BBK82_02325"/>
<evidence type="ECO:0000313" key="4">
    <source>
        <dbReference type="Proteomes" id="UP000093053"/>
    </source>
</evidence>
<feature type="transmembrane region" description="Helical" evidence="2">
    <location>
        <begin position="146"/>
        <end position="166"/>
    </location>
</feature>
<dbReference type="AlphaFoldDB" id="A0A1B2HBH4"/>
<feature type="compositionally biased region" description="Basic and acidic residues" evidence="1">
    <location>
        <begin position="75"/>
        <end position="87"/>
    </location>
</feature>
<keyword evidence="2" id="KW-0472">Membrane</keyword>